<dbReference type="RefSeq" id="WP_167216248.1">
    <property type="nucleotide sequence ID" value="NZ_CP050063.1"/>
</dbReference>
<dbReference type="Pfam" id="PF14289">
    <property type="entry name" value="DUF4369"/>
    <property type="match status" value="1"/>
</dbReference>
<dbReference type="AlphaFoldDB" id="A0A6G9AVL7"/>
<dbReference type="KEGG" id="spib:G8759_28960"/>
<evidence type="ECO:0000256" key="1">
    <source>
        <dbReference type="ARBA" id="ARBA00004196"/>
    </source>
</evidence>
<dbReference type="InterPro" id="IPR013766">
    <property type="entry name" value="Thioredoxin_domain"/>
</dbReference>
<keyword evidence="5" id="KW-0732">Signal</keyword>
<keyword evidence="4" id="KW-0676">Redox-active center</keyword>
<dbReference type="PANTHER" id="PTHR42852:SF6">
    <property type="entry name" value="THIOL:DISULFIDE INTERCHANGE PROTEIN DSBE"/>
    <property type="match status" value="1"/>
</dbReference>
<evidence type="ECO:0000313" key="7">
    <source>
        <dbReference type="EMBL" id="QIP16386.1"/>
    </source>
</evidence>
<accession>A0A6G9AVL7</accession>
<name>A0A6G9AVL7_9BACT</name>
<sequence length="498" mass="56482">MKNLLLTALFGLFLTTCLQAQSTNPPAQSEGFKITAHVQGIKDTTCVLAHYFGAGQYIPKDTARVDVNGNMVFEGKKHLPEGLYIAVTPKNRYIELLMTNDQEFSFATDTANVIKNMKVTGSKENELFYTYQQGLGSFYDEAKALEVEKKLRNDATSAAMVNQKMSDLQKKAQMYREQFFKENNNTFAVKLIKASAEPDVPPAPKLANGRPDSVWVFNYFKSHFWDDYDFADERFVRTPILQKKIDRYLKELTVQTPDSLIKEADLMVGKARAGKSKEVLSYTVWYITSQYEQPKVMGTDGLFVHMFEKYYATGIMPVSDSSTIKNIGDRVKTLKPLLVGKILPAPVVSDTLRRPVAFQNIKSDYTVVFFYDPHCGHCRESAPKLQKFVDTYKGKGVEVVAIAIDQSPEEWKKFIREFKLGNAINGYDFASRTDYRHQYDVWTTPTVYVLDKNKKIIARKLPVEQIEDFVLFHKRQHAAQGAPKPAVAPANAKASVKK</sequence>
<dbReference type="GO" id="GO:0030313">
    <property type="term" value="C:cell envelope"/>
    <property type="evidence" value="ECO:0007669"/>
    <property type="project" value="UniProtKB-SubCell"/>
</dbReference>
<protein>
    <submittedName>
        <fullName evidence="7">DUF5106 domain-containing protein</fullName>
    </submittedName>
</protein>
<dbReference type="InterPro" id="IPR025380">
    <property type="entry name" value="DUF4369"/>
</dbReference>
<feature type="domain" description="Thioredoxin" evidence="6">
    <location>
        <begin position="337"/>
        <end position="479"/>
    </location>
</feature>
<reference evidence="7 8" key="1">
    <citation type="submission" date="2020-03" db="EMBL/GenBank/DDBJ databases">
        <authorList>
            <person name="Kim M.K."/>
        </authorList>
    </citation>
    <scope>NUCLEOTIDE SEQUENCE [LARGE SCALE GENOMIC DNA]</scope>
    <source>
        <strain evidence="7 8">BT328</strain>
    </source>
</reference>
<dbReference type="GO" id="GO:0017004">
    <property type="term" value="P:cytochrome complex assembly"/>
    <property type="evidence" value="ECO:0007669"/>
    <property type="project" value="UniProtKB-KW"/>
</dbReference>
<evidence type="ECO:0000256" key="3">
    <source>
        <dbReference type="ARBA" id="ARBA00023157"/>
    </source>
</evidence>
<dbReference type="PROSITE" id="PS51352">
    <property type="entry name" value="THIOREDOXIN_2"/>
    <property type="match status" value="1"/>
</dbReference>
<evidence type="ECO:0000313" key="8">
    <source>
        <dbReference type="Proteomes" id="UP000501802"/>
    </source>
</evidence>
<dbReference type="InterPro" id="IPR036249">
    <property type="entry name" value="Thioredoxin-like_sf"/>
</dbReference>
<dbReference type="EMBL" id="CP050063">
    <property type="protein sequence ID" value="QIP16386.1"/>
    <property type="molecule type" value="Genomic_DNA"/>
</dbReference>
<dbReference type="Pfam" id="PF13905">
    <property type="entry name" value="Thioredoxin_8"/>
    <property type="match status" value="1"/>
</dbReference>
<evidence type="ECO:0000256" key="2">
    <source>
        <dbReference type="ARBA" id="ARBA00022748"/>
    </source>
</evidence>
<dbReference type="InterPro" id="IPR012336">
    <property type="entry name" value="Thioredoxin-like_fold"/>
</dbReference>
<gene>
    <name evidence="7" type="ORF">G8759_28960</name>
</gene>
<feature type="chain" id="PRO_5026271593" evidence="5">
    <location>
        <begin position="21"/>
        <end position="498"/>
    </location>
</feature>
<dbReference type="InterPro" id="IPR050553">
    <property type="entry name" value="Thioredoxin_ResA/DsbE_sf"/>
</dbReference>
<dbReference type="PANTHER" id="PTHR42852">
    <property type="entry name" value="THIOL:DISULFIDE INTERCHANGE PROTEIN DSBE"/>
    <property type="match status" value="1"/>
</dbReference>
<organism evidence="7 8">
    <name type="scientific">Spirosoma aureum</name>
    <dbReference type="NCBI Taxonomy" id="2692134"/>
    <lineage>
        <taxon>Bacteria</taxon>
        <taxon>Pseudomonadati</taxon>
        <taxon>Bacteroidota</taxon>
        <taxon>Cytophagia</taxon>
        <taxon>Cytophagales</taxon>
        <taxon>Cytophagaceae</taxon>
        <taxon>Spirosoma</taxon>
    </lineage>
</organism>
<keyword evidence="2" id="KW-0201">Cytochrome c-type biogenesis</keyword>
<evidence type="ECO:0000256" key="5">
    <source>
        <dbReference type="SAM" id="SignalP"/>
    </source>
</evidence>
<proteinExistence type="predicted"/>
<feature type="signal peptide" evidence="5">
    <location>
        <begin position="1"/>
        <end position="20"/>
    </location>
</feature>
<dbReference type="Pfam" id="PF17127">
    <property type="entry name" value="DUF5106"/>
    <property type="match status" value="1"/>
</dbReference>
<keyword evidence="3" id="KW-1015">Disulfide bond</keyword>
<evidence type="ECO:0000256" key="4">
    <source>
        <dbReference type="ARBA" id="ARBA00023284"/>
    </source>
</evidence>
<evidence type="ECO:0000259" key="6">
    <source>
        <dbReference type="PROSITE" id="PS51352"/>
    </source>
</evidence>
<dbReference type="InterPro" id="IPR033395">
    <property type="entry name" value="DUF5106"/>
</dbReference>
<keyword evidence="8" id="KW-1185">Reference proteome</keyword>
<dbReference type="Proteomes" id="UP000501802">
    <property type="component" value="Chromosome"/>
</dbReference>
<dbReference type="SUPFAM" id="SSF52833">
    <property type="entry name" value="Thioredoxin-like"/>
    <property type="match status" value="1"/>
</dbReference>
<dbReference type="Gene3D" id="3.40.30.10">
    <property type="entry name" value="Glutaredoxin"/>
    <property type="match status" value="1"/>
</dbReference>
<comment type="subcellular location">
    <subcellularLocation>
        <location evidence="1">Cell envelope</location>
    </subcellularLocation>
</comment>
<dbReference type="CDD" id="cd02966">
    <property type="entry name" value="TlpA_like_family"/>
    <property type="match status" value="1"/>
</dbReference>